<dbReference type="InterPro" id="IPR019752">
    <property type="entry name" value="Pyrv/ketoisovalerate_OxRed_cat"/>
</dbReference>
<organism evidence="4 5">
    <name type="scientific">Halalkaliarchaeum desulfuricum</name>
    <dbReference type="NCBI Taxonomy" id="2055893"/>
    <lineage>
        <taxon>Archaea</taxon>
        <taxon>Methanobacteriati</taxon>
        <taxon>Methanobacteriota</taxon>
        <taxon>Stenosarchaea group</taxon>
        <taxon>Halobacteria</taxon>
        <taxon>Halobacteriales</taxon>
        <taxon>Haloferacaceae</taxon>
        <taxon>Halalkaliarchaeum</taxon>
    </lineage>
</organism>
<feature type="domain" description="Thiamine pyrophosphate enzyme TPP-binding" evidence="3">
    <location>
        <begin position="61"/>
        <end position="201"/>
    </location>
</feature>
<dbReference type="GeneID" id="37878783"/>
<keyword evidence="1 4" id="KW-0560">Oxidoreductase</keyword>
<dbReference type="Gene3D" id="3.40.50.970">
    <property type="match status" value="1"/>
</dbReference>
<feature type="domain" description="Pyruvate/ketoisovalerate oxidoreductase catalytic" evidence="2">
    <location>
        <begin position="296"/>
        <end position="452"/>
    </location>
</feature>
<dbReference type="EMBL" id="CP025066">
    <property type="protein sequence ID" value="AUX10046.1"/>
    <property type="molecule type" value="Genomic_DNA"/>
</dbReference>
<dbReference type="Gene3D" id="3.40.920.10">
    <property type="entry name" value="Pyruvate-ferredoxin oxidoreductase, PFOR, domain III"/>
    <property type="match status" value="1"/>
</dbReference>
<dbReference type="SUPFAM" id="SSF52518">
    <property type="entry name" value="Thiamin diphosphate-binding fold (THDP-binding)"/>
    <property type="match status" value="1"/>
</dbReference>
<dbReference type="EC" id="1.2.7.11" evidence="4"/>
<dbReference type="OrthoDB" id="30755at2157"/>
<dbReference type="InterPro" id="IPR029061">
    <property type="entry name" value="THDP-binding"/>
</dbReference>
<dbReference type="EC" id="1.2.7.3" evidence="4"/>
<gene>
    <name evidence="4" type="primary">oorB3</name>
    <name evidence="4" type="ORF">AArcSl_2424</name>
</gene>
<dbReference type="KEGG" id="hdf:AArcSl_2424"/>
<dbReference type="SUPFAM" id="SSF53323">
    <property type="entry name" value="Pyruvate-ferredoxin oxidoreductase, PFOR, domain III"/>
    <property type="match status" value="1"/>
</dbReference>
<evidence type="ECO:0000313" key="5">
    <source>
        <dbReference type="Proteomes" id="UP000263012"/>
    </source>
</evidence>
<dbReference type="InterPro" id="IPR002869">
    <property type="entry name" value="Pyrv_flavodox_OxRed_cen"/>
</dbReference>
<sequence>MNSTYELRSYLREEQLPHTMCPGCGGGTVLNTFAAAVDNLPLNREDLLLVSGIGCSAWIPSPNFDADTLHTTHGRAIAFATGAKATNPDQETVVISGDGDLAGIGGNHLLHAARRNVDITVVLVNNFTYGMTGGQVAPTTQRGAKTTTSPYGNPEDAIDISAIAAEAGAVYVGRQPTSRPHQLVSELQTAIETDGFSLVEVISQCPTVYGRRNEMASAPEMLEWMDEQIENGELEVGTVVDRRGERSEFVASFDDISETAVQSHRSRNVPEGASEITEGKSKGQSQSLRLRIAGVGGQGVVVAGTILGEATAWAGRNVFKTDEYSSRARGGPASADLIIQDDGISEAKIPDGAGDILVALSEDAVAGHRNVLSADGTLYVDSAVSDIPDDVTPVPFSEFAREAGNEQATNMALLGYLNERHEIVSHDYLENAIRRNVDRLLDINIAAYKRGVDAAVTS</sequence>
<dbReference type="PANTHER" id="PTHR48084">
    <property type="entry name" value="2-OXOGLUTARATE OXIDOREDUCTASE SUBUNIT KORB-RELATED"/>
    <property type="match status" value="1"/>
</dbReference>
<reference evidence="5" key="1">
    <citation type="submission" date="2017-11" db="EMBL/GenBank/DDBJ databases">
        <title>Phenotypic and genomic properties of facultatively anaerobic sulfur-reducing natronoarchaea from hypersaline soda lakes.</title>
        <authorList>
            <person name="Sorokin D.Y."/>
            <person name="Kublanov I.V."/>
            <person name="Roman P."/>
            <person name="Sinninghe Damste J.S."/>
            <person name="Golyshin P.N."/>
            <person name="Rojo D."/>
            <person name="Ciordia S."/>
            <person name="Mena M.D.C."/>
            <person name="Ferrer M."/>
            <person name="Messina E."/>
            <person name="Smedile F."/>
            <person name="La Spada G."/>
            <person name="La Cono V."/>
            <person name="Yakimov M.M."/>
        </authorList>
    </citation>
    <scope>NUCLEOTIDE SEQUENCE [LARGE SCALE GENOMIC DNA]</scope>
    <source>
        <strain evidence="5">AArc-Sl</strain>
    </source>
</reference>
<keyword evidence="5" id="KW-1185">Reference proteome</keyword>
<dbReference type="Pfam" id="PF02775">
    <property type="entry name" value="TPP_enzyme_C"/>
    <property type="match status" value="1"/>
</dbReference>
<dbReference type="AlphaFoldDB" id="A0A343TLS4"/>
<dbReference type="Proteomes" id="UP000263012">
    <property type="component" value="Chromosome"/>
</dbReference>
<dbReference type="GO" id="GO:0030976">
    <property type="term" value="F:thiamine pyrophosphate binding"/>
    <property type="evidence" value="ECO:0007669"/>
    <property type="project" value="InterPro"/>
</dbReference>
<evidence type="ECO:0000259" key="2">
    <source>
        <dbReference type="Pfam" id="PF01558"/>
    </source>
</evidence>
<dbReference type="GO" id="GO:0045333">
    <property type="term" value="P:cellular respiration"/>
    <property type="evidence" value="ECO:0007669"/>
    <property type="project" value="UniProtKB-ARBA"/>
</dbReference>
<evidence type="ECO:0000259" key="3">
    <source>
        <dbReference type="Pfam" id="PF02775"/>
    </source>
</evidence>
<evidence type="ECO:0000313" key="4">
    <source>
        <dbReference type="EMBL" id="AUX10046.1"/>
    </source>
</evidence>
<dbReference type="GO" id="GO:0044272">
    <property type="term" value="P:sulfur compound biosynthetic process"/>
    <property type="evidence" value="ECO:0007669"/>
    <property type="project" value="UniProtKB-ARBA"/>
</dbReference>
<evidence type="ECO:0000256" key="1">
    <source>
        <dbReference type="ARBA" id="ARBA00023002"/>
    </source>
</evidence>
<protein>
    <submittedName>
        <fullName evidence="4">2-oxoglutarate/2-oxoacid ferredoxin oxidoreductase subunit beta</fullName>
        <ecNumber evidence="4">1.2.7.11</ecNumber>
        <ecNumber evidence="4">1.2.7.3</ecNumber>
    </submittedName>
</protein>
<dbReference type="InterPro" id="IPR051457">
    <property type="entry name" value="2-oxoacid:Fd_oxidoreductase"/>
</dbReference>
<proteinExistence type="predicted"/>
<dbReference type="InterPro" id="IPR011766">
    <property type="entry name" value="TPP_enzyme_TPP-bd"/>
</dbReference>
<dbReference type="PANTHER" id="PTHR48084:SF1">
    <property type="entry name" value="2-OXOGLUTARATE SYNTHASE SUBUNIT KORB"/>
    <property type="match status" value="1"/>
</dbReference>
<name>A0A343TLS4_9EURY</name>
<accession>A0A343TLS4</accession>
<dbReference type="CDD" id="cd03375">
    <property type="entry name" value="TPP_OGFOR"/>
    <property type="match status" value="1"/>
</dbReference>
<dbReference type="GO" id="GO:0047553">
    <property type="term" value="F:2-oxoglutarate synthase activity"/>
    <property type="evidence" value="ECO:0007669"/>
    <property type="project" value="UniProtKB-EC"/>
</dbReference>
<dbReference type="GO" id="GO:0006082">
    <property type="term" value="P:organic acid metabolic process"/>
    <property type="evidence" value="ECO:0007669"/>
    <property type="project" value="UniProtKB-ARBA"/>
</dbReference>
<dbReference type="RefSeq" id="WP_217563449.1">
    <property type="nucleotide sequence ID" value="NZ_CP025066.1"/>
</dbReference>
<dbReference type="Pfam" id="PF01558">
    <property type="entry name" value="POR"/>
    <property type="match status" value="1"/>
</dbReference>